<keyword evidence="1" id="KW-0175">Coiled coil</keyword>
<organism evidence="3 4">
    <name type="scientific">Paramecium primaurelia</name>
    <dbReference type="NCBI Taxonomy" id="5886"/>
    <lineage>
        <taxon>Eukaryota</taxon>
        <taxon>Sar</taxon>
        <taxon>Alveolata</taxon>
        <taxon>Ciliophora</taxon>
        <taxon>Intramacronucleata</taxon>
        <taxon>Oligohymenophorea</taxon>
        <taxon>Peniculida</taxon>
        <taxon>Parameciidae</taxon>
        <taxon>Paramecium</taxon>
    </lineage>
</organism>
<accession>A0A8S1JXW6</accession>
<dbReference type="EMBL" id="CAJJDM010000006">
    <property type="protein sequence ID" value="CAD8045146.1"/>
    <property type="molecule type" value="Genomic_DNA"/>
</dbReference>
<dbReference type="InterPro" id="IPR018247">
    <property type="entry name" value="EF_Hand_1_Ca_BS"/>
</dbReference>
<dbReference type="AlphaFoldDB" id="A0A8S1JXW6"/>
<gene>
    <name evidence="3" type="ORF">PPRIM_AZ9-3.1.T0090172</name>
</gene>
<dbReference type="InterPro" id="IPR002048">
    <property type="entry name" value="EF_hand_dom"/>
</dbReference>
<feature type="coiled-coil region" evidence="1">
    <location>
        <begin position="495"/>
        <end position="529"/>
    </location>
</feature>
<dbReference type="PROSITE" id="PS50222">
    <property type="entry name" value="EF_HAND_2"/>
    <property type="match status" value="1"/>
</dbReference>
<dbReference type="GO" id="GO:0005509">
    <property type="term" value="F:calcium ion binding"/>
    <property type="evidence" value="ECO:0007669"/>
    <property type="project" value="InterPro"/>
</dbReference>
<evidence type="ECO:0000313" key="4">
    <source>
        <dbReference type="Proteomes" id="UP000688137"/>
    </source>
</evidence>
<dbReference type="PANTHER" id="PTHR34894:SF5">
    <property type="entry name" value="EF-HAND DOMAIN-CONTAINING PROTEIN"/>
    <property type="match status" value="1"/>
</dbReference>
<dbReference type="PROSITE" id="PS00018">
    <property type="entry name" value="EF_HAND_1"/>
    <property type="match status" value="1"/>
</dbReference>
<protein>
    <recommendedName>
        <fullName evidence="2">EF-hand domain-containing protein</fullName>
    </recommendedName>
</protein>
<comment type="caution">
    <text evidence="3">The sequence shown here is derived from an EMBL/GenBank/DDBJ whole genome shotgun (WGS) entry which is preliminary data.</text>
</comment>
<name>A0A8S1JXW6_PARPR</name>
<dbReference type="PANTHER" id="PTHR34894">
    <property type="entry name" value="SAM-DEPENDENT METHYLTRANSFERASE RSMI, CONSERVED SITE"/>
    <property type="match status" value="1"/>
</dbReference>
<feature type="domain" description="EF-hand" evidence="2">
    <location>
        <begin position="786"/>
        <end position="821"/>
    </location>
</feature>
<evidence type="ECO:0000313" key="3">
    <source>
        <dbReference type="EMBL" id="CAD8045146.1"/>
    </source>
</evidence>
<keyword evidence="4" id="KW-1185">Reference proteome</keyword>
<evidence type="ECO:0000256" key="1">
    <source>
        <dbReference type="SAM" id="Coils"/>
    </source>
</evidence>
<dbReference type="OMA" id="HERQLEI"/>
<proteinExistence type="predicted"/>
<sequence>METATCSKFYSPKVNFQKAFINLKRNNPKTFKTLIQDQIQKIDSQKIIQDYKEKSRQRQQTTRFLRSRQQASQNCLQSIVIDSFEKKNFLSSPTSPASPRHNSMTGEKSINFNTTYTQKRRQMQQIENLFTEQINNEYRNSLLEQTEKFIADTLSQEFRELGSLFNKFMQAKNNELNEQQIDLNINEKKIEIEKQEEIHRIDRNFNSKKVQYELQIYNLNQEVAQLQSKIKDIETNFIIIVDKNNQLIKKLTLKSKEINLKHQQIIKLQEDKNYLIRKIKILNSRNKQTIGNSQREEIQDDIDSIKKSIDSLSNSQNLEKLMMIKSDSFSLDNYSDSIDMGEYRLDEVILNHDTIIEYRSKETQTTFELISDLYSFSETQTHFSLMDRKYDVINQDYIDNTLHYIDFFLSLNEEIQTDNPFKSIQEYNQNLYENQYNTMMISQQPTSNTNIYEKNFQQNRNDLIPFMKYLHERQLEIDKTSLFQKQEISELNSQLIQIVKDKVQIKDENQQLKNEIQELLKRLEQLENQNSFQRPLEILSDTEIQIDENMLKKNQNKQGRKIRKIRNLGSKISISYEFQRNQSRLLIEKVKNKNPSKFTNYMPIKLVLKFIFTIYQDKIYNQRENKLLRDQDMASYIYNYFLQQFGYTKITEQRFLILILSIKKYLNIIRVNIFAKFLGLLEDKVNYTVEEQQKYLQAHEFIQNQHQLGVQVKENEYNLKFYVPYLRALAYVSSLQNWYFSGEEMNYLKQEIEQLKESDDKNKSGIIDFDQMMLRVLVVFRNNIEKTKLYVINAFNACDLDGNGFVDVHEWLLLNKYIEPQKYDEIKLTDTFEEAADMQLDDEKYLSFDRFSILCMESELFSDEQQNKFLKVRNNSEVEQKFFELRKVWLNEYVQTLNYIKKNHKLEDDEQKHWIQILNILNEKILLNPQQSKPLIISYKILQGEIYSKQTN</sequence>
<dbReference type="Proteomes" id="UP000688137">
    <property type="component" value="Unassembled WGS sequence"/>
</dbReference>
<feature type="coiled-coil region" evidence="1">
    <location>
        <begin position="169"/>
        <end position="236"/>
    </location>
</feature>
<evidence type="ECO:0000259" key="2">
    <source>
        <dbReference type="PROSITE" id="PS50222"/>
    </source>
</evidence>
<reference evidence="3" key="1">
    <citation type="submission" date="2021-01" db="EMBL/GenBank/DDBJ databases">
        <authorList>
            <consortium name="Genoscope - CEA"/>
            <person name="William W."/>
        </authorList>
    </citation>
    <scope>NUCLEOTIDE SEQUENCE</scope>
</reference>